<dbReference type="AlphaFoldDB" id="A0A941DJV0"/>
<keyword evidence="7 9" id="KW-1133">Transmembrane helix</keyword>
<dbReference type="InterPro" id="IPR005495">
    <property type="entry name" value="LptG/LptF_permease"/>
</dbReference>
<evidence type="ECO:0000313" key="10">
    <source>
        <dbReference type="EMBL" id="MBR7781364.1"/>
    </source>
</evidence>
<evidence type="ECO:0000256" key="5">
    <source>
        <dbReference type="ARBA" id="ARBA00022519"/>
    </source>
</evidence>
<evidence type="ECO:0000313" key="11">
    <source>
        <dbReference type="Proteomes" id="UP000680067"/>
    </source>
</evidence>
<dbReference type="RefSeq" id="WP_212686727.1">
    <property type="nucleotide sequence ID" value="NZ_JAGSPN010000002.1"/>
</dbReference>
<dbReference type="PANTHER" id="PTHR33529">
    <property type="entry name" value="SLR0882 PROTEIN-RELATED"/>
    <property type="match status" value="1"/>
</dbReference>
<feature type="transmembrane region" description="Helical" evidence="9">
    <location>
        <begin position="266"/>
        <end position="289"/>
    </location>
</feature>
<evidence type="ECO:0000256" key="6">
    <source>
        <dbReference type="ARBA" id="ARBA00022692"/>
    </source>
</evidence>
<evidence type="ECO:0000256" key="3">
    <source>
        <dbReference type="ARBA" id="ARBA00022448"/>
    </source>
</evidence>
<feature type="transmembrane region" description="Helical" evidence="9">
    <location>
        <begin position="105"/>
        <end position="124"/>
    </location>
</feature>
<reference evidence="10" key="1">
    <citation type="submission" date="2021-04" db="EMBL/GenBank/DDBJ databases">
        <title>novel species isolated from subtropical streams in China.</title>
        <authorList>
            <person name="Lu H."/>
        </authorList>
    </citation>
    <scope>NUCLEOTIDE SEQUENCE</scope>
    <source>
        <strain evidence="10">LFS511W</strain>
    </source>
</reference>
<evidence type="ECO:0000256" key="9">
    <source>
        <dbReference type="SAM" id="Phobius"/>
    </source>
</evidence>
<accession>A0A941DJV0</accession>
<gene>
    <name evidence="10" type="primary">lptF</name>
    <name evidence="10" type="ORF">KDM89_04345</name>
</gene>
<name>A0A941DJV0_9BURK</name>
<evidence type="ECO:0000256" key="4">
    <source>
        <dbReference type="ARBA" id="ARBA00022475"/>
    </source>
</evidence>
<keyword evidence="3" id="KW-0813">Transport</keyword>
<dbReference type="GO" id="GO:0043190">
    <property type="term" value="C:ATP-binding cassette (ABC) transporter complex"/>
    <property type="evidence" value="ECO:0007669"/>
    <property type="project" value="InterPro"/>
</dbReference>
<proteinExistence type="predicted"/>
<comment type="caution">
    <text evidence="10">The sequence shown here is derived from an EMBL/GenBank/DDBJ whole genome shotgun (WGS) entry which is preliminary data.</text>
</comment>
<feature type="transmembrane region" description="Helical" evidence="9">
    <location>
        <begin position="12"/>
        <end position="32"/>
    </location>
</feature>
<keyword evidence="6 9" id="KW-0812">Transmembrane</keyword>
<evidence type="ECO:0000256" key="7">
    <source>
        <dbReference type="ARBA" id="ARBA00022989"/>
    </source>
</evidence>
<dbReference type="GO" id="GO:0015920">
    <property type="term" value="P:lipopolysaccharide transport"/>
    <property type="evidence" value="ECO:0007669"/>
    <property type="project" value="TreeGrafter"/>
</dbReference>
<dbReference type="NCBIfam" id="TIGR04407">
    <property type="entry name" value="LptF_YjgP"/>
    <property type="match status" value="1"/>
</dbReference>
<dbReference type="PANTHER" id="PTHR33529:SF7">
    <property type="entry name" value="LIPOPOLYSACCHARIDE EXPORT SYSTEM PERMEASE PROTEIN LPTF"/>
    <property type="match status" value="1"/>
</dbReference>
<keyword evidence="4" id="KW-1003">Cell membrane</keyword>
<evidence type="ECO:0000256" key="2">
    <source>
        <dbReference type="ARBA" id="ARBA00014213"/>
    </source>
</evidence>
<dbReference type="InterPro" id="IPR030922">
    <property type="entry name" value="LptF"/>
</dbReference>
<keyword evidence="5" id="KW-0997">Cell inner membrane</keyword>
<sequence>MIFQRALRRELLNAAGAVLATLFVITVTWMLIRVLEQAASGKVASSDVLALIGFTSLMYLPILLILTGFIAVLLVVTRSYQDSEMVVWFASGLSLTRWIRPVMQFGAPLILLTGLLSFVVSPWANQQSAEFRERFEKRSDIAKVSPGKFQESAGSDRIFFVEEVAGDLSKVQNVFINTVKDGKSSVVVAREGTISIDKHGDKFLIMDQGRRYDGLPTEPDFQMMQFERYGVLVSSQEGVVNGDNSEKSMPVARLLEDPDPRKYAELLWRISLPLMATLLMLLAIPLGFVNPRVGRSANLIVALLCTVMYLSMVNVSQAMVAQGRAGFDRAWWPVHLVTGLVIVLLFLWRLKIHHRWHPLVVWSRCKAGLRRKEGCAG</sequence>
<keyword evidence="11" id="KW-1185">Reference proteome</keyword>
<dbReference type="GO" id="GO:0055085">
    <property type="term" value="P:transmembrane transport"/>
    <property type="evidence" value="ECO:0007669"/>
    <property type="project" value="InterPro"/>
</dbReference>
<dbReference type="Pfam" id="PF03739">
    <property type="entry name" value="LptF_LptG"/>
    <property type="match status" value="1"/>
</dbReference>
<organism evidence="10 11">
    <name type="scientific">Undibacterium luofuense</name>
    <dbReference type="NCBI Taxonomy" id="2828733"/>
    <lineage>
        <taxon>Bacteria</taxon>
        <taxon>Pseudomonadati</taxon>
        <taxon>Pseudomonadota</taxon>
        <taxon>Betaproteobacteria</taxon>
        <taxon>Burkholderiales</taxon>
        <taxon>Oxalobacteraceae</taxon>
        <taxon>Undibacterium</taxon>
    </lineage>
</organism>
<feature type="transmembrane region" description="Helical" evidence="9">
    <location>
        <begin position="296"/>
        <end position="318"/>
    </location>
</feature>
<keyword evidence="8 9" id="KW-0472">Membrane</keyword>
<dbReference type="Proteomes" id="UP000680067">
    <property type="component" value="Unassembled WGS sequence"/>
</dbReference>
<evidence type="ECO:0000256" key="8">
    <source>
        <dbReference type="ARBA" id="ARBA00023136"/>
    </source>
</evidence>
<protein>
    <recommendedName>
        <fullName evidence="2">Lipopolysaccharide export system permease protein LptF</fullName>
    </recommendedName>
</protein>
<feature type="transmembrane region" description="Helical" evidence="9">
    <location>
        <begin position="330"/>
        <end position="348"/>
    </location>
</feature>
<dbReference type="EMBL" id="JAGSPN010000002">
    <property type="protein sequence ID" value="MBR7781364.1"/>
    <property type="molecule type" value="Genomic_DNA"/>
</dbReference>
<evidence type="ECO:0000256" key="1">
    <source>
        <dbReference type="ARBA" id="ARBA00004429"/>
    </source>
</evidence>
<comment type="subcellular location">
    <subcellularLocation>
        <location evidence="1">Cell inner membrane</location>
        <topology evidence="1">Multi-pass membrane protein</topology>
    </subcellularLocation>
</comment>
<feature type="transmembrane region" description="Helical" evidence="9">
    <location>
        <begin position="52"/>
        <end position="76"/>
    </location>
</feature>